<sequence>MPFARISLHRGKSSEYLLRLSEELHEALVESFEVPATDRFQVIHQHEVGELIFDRDYLGGPRSEDFVLIAITAGRIRDTATKQRFYRRLVERLRVAPGIDPEDVMVVISTTQADEWSFGGGRGN</sequence>
<evidence type="ECO:0000313" key="2">
    <source>
        <dbReference type="Proteomes" id="UP000582981"/>
    </source>
</evidence>
<gene>
    <name evidence="1" type="ORF">HX829_09035</name>
</gene>
<dbReference type="Proteomes" id="UP000582981">
    <property type="component" value="Unassembled WGS sequence"/>
</dbReference>
<dbReference type="Gene3D" id="3.30.429.10">
    <property type="entry name" value="Macrophage Migration Inhibitory Factor"/>
    <property type="match status" value="1"/>
</dbReference>
<proteinExistence type="predicted"/>
<comment type="caution">
    <text evidence="1">The sequence shown here is derived from an EMBL/GenBank/DDBJ whole genome shotgun (WGS) entry which is preliminary data.</text>
</comment>
<dbReference type="InterPro" id="IPR014347">
    <property type="entry name" value="Tautomerase/MIF_sf"/>
</dbReference>
<dbReference type="PANTHER" id="PTHR38460">
    <property type="entry name" value="TAUTOMERASE YOLI-RELATED"/>
    <property type="match status" value="1"/>
</dbReference>
<dbReference type="SUPFAM" id="SSF55331">
    <property type="entry name" value="Tautomerase/MIF"/>
    <property type="match status" value="1"/>
</dbReference>
<dbReference type="AlphaFoldDB" id="A0A7Y7WC34"/>
<organism evidence="1 2">
    <name type="scientific">Pseudomonas gingeri</name>
    <dbReference type="NCBI Taxonomy" id="117681"/>
    <lineage>
        <taxon>Bacteria</taxon>
        <taxon>Pseudomonadati</taxon>
        <taxon>Pseudomonadota</taxon>
        <taxon>Gammaproteobacteria</taxon>
        <taxon>Pseudomonadales</taxon>
        <taxon>Pseudomonadaceae</taxon>
        <taxon>Pseudomonas</taxon>
    </lineage>
</organism>
<protein>
    <submittedName>
        <fullName evidence="1">Tautomerase family protein</fullName>
    </submittedName>
</protein>
<reference evidence="1 2" key="1">
    <citation type="submission" date="2020-04" db="EMBL/GenBank/DDBJ databases">
        <title>Molecular characterization of pseudomonads from Agaricus bisporus reveal novel blotch 2 pathogens in Western Europe.</title>
        <authorList>
            <person name="Taparia T."/>
            <person name="Krijger M."/>
            <person name="Haynes E."/>
            <person name="Elpinstone J.G."/>
            <person name="Noble R."/>
            <person name="Van Der Wolf J."/>
        </authorList>
    </citation>
    <scope>NUCLEOTIDE SEQUENCE [LARGE SCALE GENOMIC DNA]</scope>
    <source>
        <strain evidence="1 2">F1001</strain>
    </source>
</reference>
<evidence type="ECO:0000313" key="1">
    <source>
        <dbReference type="EMBL" id="NWB46637.1"/>
    </source>
</evidence>
<dbReference type="InterPro" id="IPR037479">
    <property type="entry name" value="Tauto_MSAD"/>
</dbReference>
<name>A0A7Y7WC34_9PSED</name>
<dbReference type="EMBL" id="JACAPU010000012">
    <property type="protein sequence ID" value="NWB46637.1"/>
    <property type="molecule type" value="Genomic_DNA"/>
</dbReference>
<dbReference type="PANTHER" id="PTHR38460:SF1">
    <property type="entry name" value="TAUTOMERASE YOLI-RELATED"/>
    <property type="match status" value="1"/>
</dbReference>
<accession>A0A7Y7WC34</accession>
<dbReference type="RefSeq" id="WP_100941124.1">
    <property type="nucleotide sequence ID" value="NZ_JACAPU010000012.1"/>
</dbReference>
<dbReference type="Pfam" id="PF14552">
    <property type="entry name" value="Tautomerase_2"/>
    <property type="match status" value="1"/>
</dbReference>